<dbReference type="EMBL" id="JH711586">
    <property type="protein sequence ID" value="EIW76532.1"/>
    <property type="molecule type" value="Genomic_DNA"/>
</dbReference>
<dbReference type="AlphaFoldDB" id="A0A5M3MBC6"/>
<dbReference type="OMA" id="ASHEAWC"/>
<protein>
    <recommendedName>
        <fullName evidence="4">CxC1-like cysteine cluster associated with KDZ transposases domain-containing protein</fullName>
    </recommendedName>
</protein>
<dbReference type="RefSeq" id="XP_007773321.1">
    <property type="nucleotide sequence ID" value="XM_007775131.1"/>
</dbReference>
<dbReference type="KEGG" id="cput:CONPUDRAFT_64281"/>
<evidence type="ECO:0000256" key="1">
    <source>
        <dbReference type="SAM" id="MobiDB-lite"/>
    </source>
</evidence>
<evidence type="ECO:0000313" key="3">
    <source>
        <dbReference type="Proteomes" id="UP000053558"/>
    </source>
</evidence>
<name>A0A5M3MBC6_CONPW</name>
<dbReference type="GeneID" id="19208346"/>
<sequence>MDFDQVLPAPGDEGFVQSHEGGEFQLYNDLKAMLSESRAKRYDGRDRSSRVADAAAKWDVQYEELADAYLEWQATPLSPTYPSPLDGATSTSPTPSPPAASAEAIPEGTASEPQPEASANPLVRHGLVGCSPSQPTVAISLRTLETYRQTHRVCPRMSIQAQAKMLCHMHGVPYRAYLSYQFRDAYDVYLEVLRRVDQRIAAVLHHDSPHWRMRNSCPACQYHLQDEPPLRFSLLCAMDGNNSLKLVDPRIRSGKERPDPRSGCSDIWLSEAYVDQYKDKVSSSQTPFPPPISSDDFDPDASDLPPIDAGDPTEVCTDRWRNSAPEAKKKMFAVFKKSGIFISVCRHGILLSICDMVRSGEL</sequence>
<feature type="region of interest" description="Disordered" evidence="1">
    <location>
        <begin position="80"/>
        <end position="125"/>
    </location>
</feature>
<proteinExistence type="predicted"/>
<dbReference type="Pfam" id="PF18758">
    <property type="entry name" value="KDZ"/>
    <property type="match status" value="1"/>
</dbReference>
<accession>A0A5M3MBC6</accession>
<keyword evidence="3" id="KW-1185">Reference proteome</keyword>
<reference evidence="3" key="1">
    <citation type="journal article" date="2012" name="Science">
        <title>The Paleozoic origin of enzymatic lignin decomposition reconstructed from 31 fungal genomes.</title>
        <authorList>
            <person name="Floudas D."/>
            <person name="Binder M."/>
            <person name="Riley R."/>
            <person name="Barry K."/>
            <person name="Blanchette R.A."/>
            <person name="Henrissat B."/>
            <person name="Martinez A.T."/>
            <person name="Otillar R."/>
            <person name="Spatafora J.W."/>
            <person name="Yadav J.S."/>
            <person name="Aerts A."/>
            <person name="Benoit I."/>
            <person name="Boyd A."/>
            <person name="Carlson A."/>
            <person name="Copeland A."/>
            <person name="Coutinho P.M."/>
            <person name="de Vries R.P."/>
            <person name="Ferreira P."/>
            <person name="Findley K."/>
            <person name="Foster B."/>
            <person name="Gaskell J."/>
            <person name="Glotzer D."/>
            <person name="Gorecki P."/>
            <person name="Heitman J."/>
            <person name="Hesse C."/>
            <person name="Hori C."/>
            <person name="Igarashi K."/>
            <person name="Jurgens J.A."/>
            <person name="Kallen N."/>
            <person name="Kersten P."/>
            <person name="Kohler A."/>
            <person name="Kuees U."/>
            <person name="Kumar T.K.A."/>
            <person name="Kuo A."/>
            <person name="LaButti K."/>
            <person name="Larrondo L.F."/>
            <person name="Lindquist E."/>
            <person name="Ling A."/>
            <person name="Lombard V."/>
            <person name="Lucas S."/>
            <person name="Lundell T."/>
            <person name="Martin R."/>
            <person name="McLaughlin D.J."/>
            <person name="Morgenstern I."/>
            <person name="Morin E."/>
            <person name="Murat C."/>
            <person name="Nagy L.G."/>
            <person name="Nolan M."/>
            <person name="Ohm R.A."/>
            <person name="Patyshakuliyeva A."/>
            <person name="Rokas A."/>
            <person name="Ruiz-Duenas F.J."/>
            <person name="Sabat G."/>
            <person name="Salamov A."/>
            <person name="Samejima M."/>
            <person name="Schmutz J."/>
            <person name="Slot J.C."/>
            <person name="St John F."/>
            <person name="Stenlid J."/>
            <person name="Sun H."/>
            <person name="Sun S."/>
            <person name="Syed K."/>
            <person name="Tsang A."/>
            <person name="Wiebenga A."/>
            <person name="Young D."/>
            <person name="Pisabarro A."/>
            <person name="Eastwood D.C."/>
            <person name="Martin F."/>
            <person name="Cullen D."/>
            <person name="Grigoriev I.V."/>
            <person name="Hibbett D.S."/>
        </authorList>
    </citation>
    <scope>NUCLEOTIDE SEQUENCE [LARGE SCALE GENOMIC DNA]</scope>
    <source>
        <strain evidence="3">RWD-64-598 SS2</strain>
    </source>
</reference>
<feature type="region of interest" description="Disordered" evidence="1">
    <location>
        <begin position="280"/>
        <end position="314"/>
    </location>
</feature>
<gene>
    <name evidence="2" type="ORF">CONPUDRAFT_64281</name>
</gene>
<evidence type="ECO:0000313" key="2">
    <source>
        <dbReference type="EMBL" id="EIW76532.1"/>
    </source>
</evidence>
<dbReference type="InterPro" id="IPR040521">
    <property type="entry name" value="KDZ"/>
</dbReference>
<dbReference type="OrthoDB" id="3251205at2759"/>
<organism evidence="2 3">
    <name type="scientific">Coniophora puteana (strain RWD-64-598)</name>
    <name type="common">Brown rot fungus</name>
    <dbReference type="NCBI Taxonomy" id="741705"/>
    <lineage>
        <taxon>Eukaryota</taxon>
        <taxon>Fungi</taxon>
        <taxon>Dikarya</taxon>
        <taxon>Basidiomycota</taxon>
        <taxon>Agaricomycotina</taxon>
        <taxon>Agaricomycetes</taxon>
        <taxon>Agaricomycetidae</taxon>
        <taxon>Boletales</taxon>
        <taxon>Coniophorineae</taxon>
        <taxon>Coniophoraceae</taxon>
        <taxon>Coniophora</taxon>
    </lineage>
</organism>
<comment type="caution">
    <text evidence="2">The sequence shown here is derived from an EMBL/GenBank/DDBJ whole genome shotgun (WGS) entry which is preliminary data.</text>
</comment>
<dbReference type="Proteomes" id="UP000053558">
    <property type="component" value="Unassembled WGS sequence"/>
</dbReference>
<evidence type="ECO:0008006" key="4">
    <source>
        <dbReference type="Google" id="ProtNLM"/>
    </source>
</evidence>